<organism evidence="2 3">
    <name type="scientific">Nelumbo nucifera</name>
    <name type="common">Sacred lotus</name>
    <dbReference type="NCBI Taxonomy" id="4432"/>
    <lineage>
        <taxon>Eukaryota</taxon>
        <taxon>Viridiplantae</taxon>
        <taxon>Streptophyta</taxon>
        <taxon>Embryophyta</taxon>
        <taxon>Tracheophyta</taxon>
        <taxon>Spermatophyta</taxon>
        <taxon>Magnoliopsida</taxon>
        <taxon>Proteales</taxon>
        <taxon>Nelumbonaceae</taxon>
        <taxon>Nelumbo</taxon>
    </lineage>
</organism>
<dbReference type="GeneID" id="104600488"/>
<dbReference type="PANTHER" id="PTHR34222">
    <property type="entry name" value="GAG_PRE-INTEGRS DOMAIN-CONTAINING PROTEIN"/>
    <property type="match status" value="1"/>
</dbReference>
<feature type="region of interest" description="Disordered" evidence="1">
    <location>
        <begin position="96"/>
        <end position="123"/>
    </location>
</feature>
<dbReference type="PANTHER" id="PTHR34222:SF37">
    <property type="entry name" value="RETROTRANSPOSON GAG DOMAIN-CONTAINING PROTEIN"/>
    <property type="match status" value="1"/>
</dbReference>
<feature type="compositionally biased region" description="Polar residues" evidence="1">
    <location>
        <begin position="96"/>
        <end position="109"/>
    </location>
</feature>
<evidence type="ECO:0000256" key="1">
    <source>
        <dbReference type="SAM" id="MobiDB-lite"/>
    </source>
</evidence>
<dbReference type="OrthoDB" id="1724611at2759"/>
<dbReference type="KEGG" id="nnu:104600488"/>
<evidence type="ECO:0000313" key="3">
    <source>
        <dbReference type="RefSeq" id="XP_010261748.1"/>
    </source>
</evidence>
<name>A0A1U8A5M6_NELNU</name>
<protein>
    <submittedName>
        <fullName evidence="3">Uncharacterized protein LOC104600488 isoform X1</fullName>
    </submittedName>
</protein>
<gene>
    <name evidence="3" type="primary">LOC104600488</name>
</gene>
<dbReference type="Proteomes" id="UP000189703">
    <property type="component" value="Unplaced"/>
</dbReference>
<reference evidence="3" key="1">
    <citation type="submission" date="2025-08" db="UniProtKB">
        <authorList>
            <consortium name="RefSeq"/>
        </authorList>
    </citation>
    <scope>IDENTIFICATION</scope>
</reference>
<dbReference type="AlphaFoldDB" id="A0A1U8A5M6"/>
<dbReference type="RefSeq" id="XP_010261748.1">
    <property type="nucleotide sequence ID" value="XM_010263446.1"/>
</dbReference>
<keyword evidence="2" id="KW-1185">Reference proteome</keyword>
<dbReference type="InParanoid" id="A0A1U8A5M6"/>
<accession>A0A1U8A5M6</accession>
<sequence>MYEPIRVQILGSKDLPFVQEVHALVQFEESRRSVMNPPEGETIALAVRSNTNSARKGENQKKVDDKDKLWCTHCQKSRHTSETCWELYGKPNLANSAIEQSKKPTQNKKSAIEQNKKPTQKKFTSANLALHASHESPDCPSSSDPKEDIISSFYNHLEQYGRAFRQTDSRPAPSTSFASSSGNLTSAFHVTTNPPESPWFIDSSASNHMTGFGFREDDW</sequence>
<proteinExistence type="predicted"/>
<evidence type="ECO:0000313" key="2">
    <source>
        <dbReference type="Proteomes" id="UP000189703"/>
    </source>
</evidence>
<dbReference type="eggNOG" id="ENOG502SZGM">
    <property type="taxonomic scope" value="Eukaryota"/>
</dbReference>